<keyword evidence="2" id="KW-1133">Transmembrane helix</keyword>
<dbReference type="PANTHER" id="PTHR41800:SF1">
    <property type="entry name" value="EXPRESSED PROTEIN"/>
    <property type="match status" value="1"/>
</dbReference>
<keyword evidence="2" id="KW-0812">Transmembrane</keyword>
<dbReference type="OrthoDB" id="2559326at2759"/>
<protein>
    <submittedName>
        <fullName evidence="3">Uncharacterized protein</fullName>
    </submittedName>
</protein>
<reference evidence="3" key="1">
    <citation type="journal article" date="2020" name="Stud. Mycol.">
        <title>101 Dothideomycetes genomes: a test case for predicting lifestyles and emergence of pathogens.</title>
        <authorList>
            <person name="Haridas S."/>
            <person name="Albert R."/>
            <person name="Binder M."/>
            <person name="Bloem J."/>
            <person name="Labutti K."/>
            <person name="Salamov A."/>
            <person name="Andreopoulos B."/>
            <person name="Baker S."/>
            <person name="Barry K."/>
            <person name="Bills G."/>
            <person name="Bluhm B."/>
            <person name="Cannon C."/>
            <person name="Castanera R."/>
            <person name="Culley D."/>
            <person name="Daum C."/>
            <person name="Ezra D."/>
            <person name="Gonzalez J."/>
            <person name="Henrissat B."/>
            <person name="Kuo A."/>
            <person name="Liang C."/>
            <person name="Lipzen A."/>
            <person name="Lutzoni F."/>
            <person name="Magnuson J."/>
            <person name="Mondo S."/>
            <person name="Nolan M."/>
            <person name="Ohm R."/>
            <person name="Pangilinan J."/>
            <person name="Park H.-J."/>
            <person name="Ramirez L."/>
            <person name="Alfaro M."/>
            <person name="Sun H."/>
            <person name="Tritt A."/>
            <person name="Yoshinaga Y."/>
            <person name="Zwiers L.-H."/>
            <person name="Turgeon B."/>
            <person name="Goodwin S."/>
            <person name="Spatafora J."/>
            <person name="Crous P."/>
            <person name="Grigoriev I."/>
        </authorList>
    </citation>
    <scope>NUCLEOTIDE SEQUENCE</scope>
    <source>
        <strain evidence="3">CBS 133067</strain>
    </source>
</reference>
<comment type="caution">
    <text evidence="3">The sequence shown here is derived from an EMBL/GenBank/DDBJ whole genome shotgun (WGS) entry which is preliminary data.</text>
</comment>
<feature type="compositionally biased region" description="Basic and acidic residues" evidence="1">
    <location>
        <begin position="33"/>
        <end position="55"/>
    </location>
</feature>
<accession>A0A9P4M6B9</accession>
<name>A0A9P4M6B9_9PEZI</name>
<dbReference type="EMBL" id="ML978130">
    <property type="protein sequence ID" value="KAF2096162.1"/>
    <property type="molecule type" value="Genomic_DNA"/>
</dbReference>
<dbReference type="Pfam" id="PF15932">
    <property type="entry name" value="DUF4748"/>
    <property type="match status" value="1"/>
</dbReference>
<dbReference type="InterPro" id="IPR031833">
    <property type="entry name" value="DUF4748"/>
</dbReference>
<evidence type="ECO:0000313" key="4">
    <source>
        <dbReference type="Proteomes" id="UP000799772"/>
    </source>
</evidence>
<feature type="transmembrane region" description="Helical" evidence="2">
    <location>
        <begin position="6"/>
        <end position="25"/>
    </location>
</feature>
<dbReference type="Proteomes" id="UP000799772">
    <property type="component" value="Unassembled WGS sequence"/>
</dbReference>
<sequence length="121" mass="13703">MNTIRSVGYGWGVLVLAGGGAYYFAKRSIASDREARAQTELERRQRQEQMRRQERLLQASPSYAKPPMTRNGEHSGNPSYEASQDPAPISHAPSTEGERLKDKSKYEASEPWRSRKGDRFS</sequence>
<organism evidence="3 4">
    <name type="scientific">Rhizodiscina lignyota</name>
    <dbReference type="NCBI Taxonomy" id="1504668"/>
    <lineage>
        <taxon>Eukaryota</taxon>
        <taxon>Fungi</taxon>
        <taxon>Dikarya</taxon>
        <taxon>Ascomycota</taxon>
        <taxon>Pezizomycotina</taxon>
        <taxon>Dothideomycetes</taxon>
        <taxon>Pleosporomycetidae</taxon>
        <taxon>Aulographales</taxon>
        <taxon>Rhizodiscinaceae</taxon>
        <taxon>Rhizodiscina</taxon>
    </lineage>
</organism>
<keyword evidence="2" id="KW-0472">Membrane</keyword>
<dbReference type="PANTHER" id="PTHR41800">
    <property type="entry name" value="EXPRESSED PROTEIN"/>
    <property type="match status" value="1"/>
</dbReference>
<feature type="region of interest" description="Disordered" evidence="1">
    <location>
        <begin position="33"/>
        <end position="121"/>
    </location>
</feature>
<evidence type="ECO:0000313" key="3">
    <source>
        <dbReference type="EMBL" id="KAF2096162.1"/>
    </source>
</evidence>
<gene>
    <name evidence="3" type="ORF">NA57DRAFT_78932</name>
</gene>
<feature type="compositionally biased region" description="Basic and acidic residues" evidence="1">
    <location>
        <begin position="96"/>
        <end position="121"/>
    </location>
</feature>
<keyword evidence="4" id="KW-1185">Reference proteome</keyword>
<evidence type="ECO:0000256" key="2">
    <source>
        <dbReference type="SAM" id="Phobius"/>
    </source>
</evidence>
<proteinExistence type="predicted"/>
<dbReference type="AlphaFoldDB" id="A0A9P4M6B9"/>
<evidence type="ECO:0000256" key="1">
    <source>
        <dbReference type="SAM" id="MobiDB-lite"/>
    </source>
</evidence>